<organism evidence="1 2">
    <name type="scientific">Sphaeroforma arctica JP610</name>
    <dbReference type="NCBI Taxonomy" id="667725"/>
    <lineage>
        <taxon>Eukaryota</taxon>
        <taxon>Ichthyosporea</taxon>
        <taxon>Ichthyophonida</taxon>
        <taxon>Sphaeroforma</taxon>
    </lineage>
</organism>
<accession>A0A0L0FPL9</accession>
<dbReference type="EMBL" id="KQ242428">
    <property type="protein sequence ID" value="KNC78760.1"/>
    <property type="molecule type" value="Genomic_DNA"/>
</dbReference>
<dbReference type="RefSeq" id="XP_014152662.1">
    <property type="nucleotide sequence ID" value="XM_014297187.1"/>
</dbReference>
<reference evidence="1 2" key="1">
    <citation type="submission" date="2011-02" db="EMBL/GenBank/DDBJ databases">
        <title>The Genome Sequence of Sphaeroforma arctica JP610.</title>
        <authorList>
            <consortium name="The Broad Institute Genome Sequencing Platform"/>
            <person name="Russ C."/>
            <person name="Cuomo C."/>
            <person name="Young S.K."/>
            <person name="Zeng Q."/>
            <person name="Gargeya S."/>
            <person name="Alvarado L."/>
            <person name="Berlin A."/>
            <person name="Chapman S.B."/>
            <person name="Chen Z."/>
            <person name="Freedman E."/>
            <person name="Gellesch M."/>
            <person name="Goldberg J."/>
            <person name="Griggs A."/>
            <person name="Gujja S."/>
            <person name="Heilman E."/>
            <person name="Heiman D."/>
            <person name="Howarth C."/>
            <person name="Mehta T."/>
            <person name="Neiman D."/>
            <person name="Pearson M."/>
            <person name="Roberts A."/>
            <person name="Saif S."/>
            <person name="Shea T."/>
            <person name="Shenoy N."/>
            <person name="Sisk P."/>
            <person name="Stolte C."/>
            <person name="Sykes S."/>
            <person name="White J."/>
            <person name="Yandava C."/>
            <person name="Burger G."/>
            <person name="Gray M.W."/>
            <person name="Holland P.W.H."/>
            <person name="King N."/>
            <person name="Lang F.B.F."/>
            <person name="Roger A.J."/>
            <person name="Ruiz-Trillo I."/>
            <person name="Haas B."/>
            <person name="Nusbaum C."/>
            <person name="Birren B."/>
        </authorList>
    </citation>
    <scope>NUCLEOTIDE SEQUENCE [LARGE SCALE GENOMIC DNA]</scope>
    <source>
        <strain evidence="1 2">JP610</strain>
    </source>
</reference>
<keyword evidence="2" id="KW-1185">Reference proteome</keyword>
<gene>
    <name evidence="1" type="ORF">SARC_08815</name>
</gene>
<evidence type="ECO:0000313" key="1">
    <source>
        <dbReference type="EMBL" id="KNC78760.1"/>
    </source>
</evidence>
<protein>
    <submittedName>
        <fullName evidence="1">Uncharacterized protein</fullName>
    </submittedName>
</protein>
<evidence type="ECO:0000313" key="2">
    <source>
        <dbReference type="Proteomes" id="UP000054560"/>
    </source>
</evidence>
<dbReference type="AlphaFoldDB" id="A0A0L0FPL9"/>
<dbReference type="Proteomes" id="UP000054560">
    <property type="component" value="Unassembled WGS sequence"/>
</dbReference>
<feature type="non-terminal residue" evidence="1">
    <location>
        <position position="210"/>
    </location>
</feature>
<proteinExistence type="predicted"/>
<name>A0A0L0FPL9_9EUKA</name>
<sequence>MVSTKNQDLGIQEGSNTVAQVFQHPIINSVTQRAVLPDFYIRLTDMDSVYALTDGQHRFIIAKALLVAIRYYMLKIYIDLDCTDHANETTYNACIQLYTDIRSNLVDSLGKSSYTRNFPDVNKFMTSIIMFGQAAYPTALSSSVAGRTDELREQFAAHSTWLETYCMSEDQIALAKKCHYARSTAIMFRAALNLVIFMDQFDADRMERLT</sequence>
<dbReference type="GeneID" id="25909319"/>